<evidence type="ECO:0000256" key="7">
    <source>
        <dbReference type="SAM" id="MobiDB-lite"/>
    </source>
</evidence>
<dbReference type="SMART" id="SM00220">
    <property type="entry name" value="S_TKc"/>
    <property type="match status" value="1"/>
</dbReference>
<dbReference type="OrthoDB" id="676172at2759"/>
<dbReference type="PROSITE" id="PS00107">
    <property type="entry name" value="PROTEIN_KINASE_ATP"/>
    <property type="match status" value="1"/>
</dbReference>
<dbReference type="PROSITE" id="PS00108">
    <property type="entry name" value="PROTEIN_KINASE_ST"/>
    <property type="match status" value="1"/>
</dbReference>
<keyword evidence="10" id="KW-1185">Reference proteome</keyword>
<keyword evidence="2" id="KW-0808">Transferase</keyword>
<accession>A0A811M6P8</accession>
<evidence type="ECO:0000256" key="5">
    <source>
        <dbReference type="ARBA" id="ARBA00022840"/>
    </source>
</evidence>
<dbReference type="InterPro" id="IPR011009">
    <property type="entry name" value="Kinase-like_dom_sf"/>
</dbReference>
<protein>
    <recommendedName>
        <fullName evidence="8">Protein kinase domain-containing protein</fullName>
    </recommendedName>
</protein>
<dbReference type="PANTHER" id="PTHR27007">
    <property type="match status" value="1"/>
</dbReference>
<dbReference type="FunFam" id="1.10.510.10:FF:000444">
    <property type="entry name" value="probable L-type lectin-domain containing receptor kinase S.5"/>
    <property type="match status" value="1"/>
</dbReference>
<name>A0A811M6P8_9POAL</name>
<comment type="caution">
    <text evidence="9">The sequence shown here is derived from an EMBL/GenBank/DDBJ whole genome shotgun (WGS) entry which is preliminary data.</text>
</comment>
<feature type="region of interest" description="Disordered" evidence="7">
    <location>
        <begin position="640"/>
        <end position="758"/>
    </location>
</feature>
<dbReference type="PROSITE" id="PS50011">
    <property type="entry name" value="PROTEIN_KINASE_DOM"/>
    <property type="match status" value="1"/>
</dbReference>
<keyword evidence="4" id="KW-0418">Kinase</keyword>
<dbReference type="InterPro" id="IPR050528">
    <property type="entry name" value="L-type_Lectin-RKs"/>
</dbReference>
<dbReference type="InterPro" id="IPR017441">
    <property type="entry name" value="Protein_kinase_ATP_BS"/>
</dbReference>
<evidence type="ECO:0000256" key="4">
    <source>
        <dbReference type="ARBA" id="ARBA00022777"/>
    </source>
</evidence>
<organism evidence="9 10">
    <name type="scientific">Miscanthus lutarioriparius</name>
    <dbReference type="NCBI Taxonomy" id="422564"/>
    <lineage>
        <taxon>Eukaryota</taxon>
        <taxon>Viridiplantae</taxon>
        <taxon>Streptophyta</taxon>
        <taxon>Embryophyta</taxon>
        <taxon>Tracheophyta</taxon>
        <taxon>Spermatophyta</taxon>
        <taxon>Magnoliopsida</taxon>
        <taxon>Liliopsida</taxon>
        <taxon>Poales</taxon>
        <taxon>Poaceae</taxon>
        <taxon>PACMAD clade</taxon>
        <taxon>Panicoideae</taxon>
        <taxon>Andropogonodae</taxon>
        <taxon>Andropogoneae</taxon>
        <taxon>Saccharinae</taxon>
        <taxon>Miscanthus</taxon>
    </lineage>
</organism>
<keyword evidence="5 6" id="KW-0067">ATP-binding</keyword>
<feature type="domain" description="Protein kinase" evidence="8">
    <location>
        <begin position="293"/>
        <end position="608"/>
    </location>
</feature>
<evidence type="ECO:0000256" key="3">
    <source>
        <dbReference type="ARBA" id="ARBA00022741"/>
    </source>
</evidence>
<dbReference type="Gene3D" id="1.10.510.10">
    <property type="entry name" value="Transferase(Phosphotransferase) domain 1"/>
    <property type="match status" value="1"/>
</dbReference>
<feature type="binding site" evidence="6">
    <location>
        <position position="330"/>
    </location>
    <ligand>
        <name>ATP</name>
        <dbReference type="ChEBI" id="CHEBI:30616"/>
    </ligand>
</feature>
<dbReference type="InterPro" id="IPR008271">
    <property type="entry name" value="Ser/Thr_kinase_AS"/>
</dbReference>
<dbReference type="SUPFAM" id="SSF56112">
    <property type="entry name" value="Protein kinase-like (PK-like)"/>
    <property type="match status" value="1"/>
</dbReference>
<feature type="compositionally biased region" description="Polar residues" evidence="7">
    <location>
        <begin position="659"/>
        <end position="676"/>
    </location>
</feature>
<evidence type="ECO:0000259" key="8">
    <source>
        <dbReference type="PROSITE" id="PS50011"/>
    </source>
</evidence>
<dbReference type="InterPro" id="IPR001245">
    <property type="entry name" value="Ser-Thr/Tyr_kinase_cat_dom"/>
</dbReference>
<evidence type="ECO:0000256" key="6">
    <source>
        <dbReference type="PROSITE-ProRule" id="PRU10141"/>
    </source>
</evidence>
<dbReference type="GO" id="GO:0005524">
    <property type="term" value="F:ATP binding"/>
    <property type="evidence" value="ECO:0007669"/>
    <property type="project" value="UniProtKB-UniRule"/>
</dbReference>
<sequence>MALCDDNGGNAWGGLGSYREAIGSRLDLYRDNKGMFFTLYSVDPLANHGMSFSIVFTMSIYQPNTPMVLVFVIKPASLDSRLSYALMNNVNSSCSTATASRNVAGSHVYAQITAHDSITPAILVHICREPLPDHSSMANMYSVWVDYDYTKDHMLVYADAGEGTSKPAAAVANKILNRQWMFKKSASFAFFSSMGQLLQLHTWNSTAVRRRPSFCAMPPHIPSPRGNQWTIALSSVLGSACAAAIMAATLVYLNSKYRRWKMEQENLIRTMQNLPGVPTQVDYAEIRKATKNFHDTMKLGKGGFGAVYRCTLPAAASRMGQQSVEVAVKKLLQEDEHRRYDDFLAEVSIINRLRHKNIVPLIGWSYNKGEPILIYEYMMNGSLDQHLFLKGVTAGQSQHQQEETSSIGTWQIRYSIAKDIATGLHYVHHEHEPMVLHRDIKASNIMVDSTFSARLGDFGIASTVAVDRSSVTGIAGTWGYIAPEYALTFRSTRQTDTYAFGVLILELVTGKKNGDVPPDDDHITDWVWRLHREERLLEAVDACMLTTEDAEDDQLRDGGVLLEAKRLLHLGLACTNPNPYNRPSMVEAVQVITKLAPPPEVPLERPTFMWPPQDWRARNSVYSTALSDCDESSTSTVETVHVSDSQEYAPSIPTGGHGSISSTVATGSQCHGSASTGPWRETTRHALATRRRRAAPAASPVHRGDTRHERRPVHGARAGGPGAWIVPHHRAVPGPARGGAGARPRGDRVPGRQGRPNFPAAFHPIEQRFLRLCREREGQIDVCVLVADPATYEARYATFLGSVLRLKQWGEFKGLIVEFFISRASEIGDDLLKEGGERLEARFVEMHRNKTVDPHWRPLYIRRVLQEQENHKRQRQLQLQQQVAVQRQQQLFVV</sequence>
<dbReference type="EMBL" id="CAJGYO010000001">
    <property type="protein sequence ID" value="CAD6202202.1"/>
    <property type="molecule type" value="Genomic_DNA"/>
</dbReference>
<dbReference type="Gene3D" id="3.30.200.20">
    <property type="entry name" value="Phosphorylase Kinase, domain 1"/>
    <property type="match status" value="1"/>
</dbReference>
<dbReference type="Proteomes" id="UP000604825">
    <property type="component" value="Unassembled WGS sequence"/>
</dbReference>
<dbReference type="GO" id="GO:0051707">
    <property type="term" value="P:response to other organism"/>
    <property type="evidence" value="ECO:0007669"/>
    <property type="project" value="UniProtKB-ARBA"/>
</dbReference>
<dbReference type="AlphaFoldDB" id="A0A811M6P8"/>
<keyword evidence="1" id="KW-0723">Serine/threonine-protein kinase</keyword>
<evidence type="ECO:0000313" key="10">
    <source>
        <dbReference type="Proteomes" id="UP000604825"/>
    </source>
</evidence>
<keyword evidence="3 6" id="KW-0547">Nucleotide-binding</keyword>
<evidence type="ECO:0000256" key="1">
    <source>
        <dbReference type="ARBA" id="ARBA00022527"/>
    </source>
</evidence>
<reference evidence="9" key="1">
    <citation type="submission" date="2020-10" db="EMBL/GenBank/DDBJ databases">
        <authorList>
            <person name="Han B."/>
            <person name="Lu T."/>
            <person name="Zhao Q."/>
            <person name="Huang X."/>
            <person name="Zhao Y."/>
        </authorList>
    </citation>
    <scope>NUCLEOTIDE SEQUENCE</scope>
</reference>
<dbReference type="GO" id="GO:0004674">
    <property type="term" value="F:protein serine/threonine kinase activity"/>
    <property type="evidence" value="ECO:0007669"/>
    <property type="project" value="UniProtKB-KW"/>
</dbReference>
<dbReference type="Pfam" id="PF07714">
    <property type="entry name" value="PK_Tyr_Ser-Thr"/>
    <property type="match status" value="1"/>
</dbReference>
<proteinExistence type="predicted"/>
<dbReference type="InterPro" id="IPR000719">
    <property type="entry name" value="Prot_kinase_dom"/>
</dbReference>
<gene>
    <name evidence="9" type="ORF">NCGR_LOCUS492</name>
</gene>
<evidence type="ECO:0000313" key="9">
    <source>
        <dbReference type="EMBL" id="CAD6202202.1"/>
    </source>
</evidence>
<dbReference type="Gene3D" id="2.60.120.200">
    <property type="match status" value="1"/>
</dbReference>
<evidence type="ECO:0000256" key="2">
    <source>
        <dbReference type="ARBA" id="ARBA00022679"/>
    </source>
</evidence>